<dbReference type="InterPro" id="IPR007044">
    <property type="entry name" value="Cyclodeamin/CycHdrlase"/>
</dbReference>
<reference evidence="2" key="2">
    <citation type="journal article" date="2014" name="ISME J.">
        <title>Microbial stratification in low pH oxic and suboxic macroscopic growths along an acid mine drainage.</title>
        <authorList>
            <person name="Mendez-Garcia C."/>
            <person name="Mesa V."/>
            <person name="Sprenger R.R."/>
            <person name="Richter M."/>
            <person name="Diez M.S."/>
            <person name="Solano J."/>
            <person name="Bargiela R."/>
            <person name="Golyshina O.V."/>
            <person name="Manteca A."/>
            <person name="Ramos J.L."/>
            <person name="Gallego J.R."/>
            <person name="Llorente I."/>
            <person name="Martins Dos Santos V.A."/>
            <person name="Jensen O.N."/>
            <person name="Pelaez A.I."/>
            <person name="Sanchez J."/>
            <person name="Ferrer M."/>
        </authorList>
    </citation>
    <scope>NUCLEOTIDE SEQUENCE</scope>
</reference>
<proteinExistence type="predicted"/>
<protein>
    <submittedName>
        <fullName evidence="2">Formiminotetrahydrofolate cyclodeaminase</fullName>
    </submittedName>
</protein>
<dbReference type="AlphaFoldDB" id="T1C6R2"/>
<dbReference type="GO" id="GO:0003824">
    <property type="term" value="F:catalytic activity"/>
    <property type="evidence" value="ECO:0007669"/>
    <property type="project" value="InterPro"/>
</dbReference>
<organism evidence="2">
    <name type="scientific">mine drainage metagenome</name>
    <dbReference type="NCBI Taxonomy" id="410659"/>
    <lineage>
        <taxon>unclassified sequences</taxon>
        <taxon>metagenomes</taxon>
        <taxon>ecological metagenomes</taxon>
    </lineage>
</organism>
<name>T1C6R2_9ZZZZ</name>
<gene>
    <name evidence="2" type="ORF">B1A_03321</name>
</gene>
<evidence type="ECO:0000259" key="1">
    <source>
        <dbReference type="Pfam" id="PF04961"/>
    </source>
</evidence>
<dbReference type="SUPFAM" id="SSF101262">
    <property type="entry name" value="Methenyltetrahydrofolate cyclohydrolase-like"/>
    <property type="match status" value="1"/>
</dbReference>
<accession>T1C6R2</accession>
<reference evidence="2" key="1">
    <citation type="submission" date="2013-08" db="EMBL/GenBank/DDBJ databases">
        <authorList>
            <person name="Mendez C."/>
            <person name="Richter M."/>
            <person name="Ferrer M."/>
            <person name="Sanchez J."/>
        </authorList>
    </citation>
    <scope>NUCLEOTIDE SEQUENCE</scope>
</reference>
<comment type="caution">
    <text evidence="2">The sequence shown here is derived from an EMBL/GenBank/DDBJ whole genome shotgun (WGS) entry which is preliminary data.</text>
</comment>
<evidence type="ECO:0000313" key="2">
    <source>
        <dbReference type="EMBL" id="EQD76563.1"/>
    </source>
</evidence>
<dbReference type="InterPro" id="IPR036178">
    <property type="entry name" value="Formintransfe-cycloase-like_sf"/>
</dbReference>
<dbReference type="Gene3D" id="1.20.120.680">
    <property type="entry name" value="Formiminotetrahydrofolate cyclodeaminase monomer, up-and-down helical bundle"/>
    <property type="match status" value="1"/>
</dbReference>
<sequence>MSDYNKFIEDLSSSKPAPGGGSASAFVGVISTSLCSMVTALTTGKKNYENVQNEIGKLSEKILSISSEFQELMEEDERAFNMMMEARRLPKDNDESKKFRENEITRTMKEAIRVPWKIAGLCYKTMEIAQKLCTIGNKNAITDAAAAGFLCHAAIESVLLNVRINLKSMKDQKYINSENLKAEIVY</sequence>
<dbReference type="EMBL" id="AUZX01002445">
    <property type="protein sequence ID" value="EQD76563.1"/>
    <property type="molecule type" value="Genomic_DNA"/>
</dbReference>
<feature type="domain" description="Cyclodeaminase/cyclohydrolase" evidence="1">
    <location>
        <begin position="5"/>
        <end position="177"/>
    </location>
</feature>
<dbReference type="Pfam" id="PF04961">
    <property type="entry name" value="FTCD_C"/>
    <property type="match status" value="1"/>
</dbReference>